<dbReference type="OrthoDB" id="2548233at2759"/>
<dbReference type="InterPro" id="IPR023213">
    <property type="entry name" value="CAT-like_dom_sf"/>
</dbReference>
<name>A0A6A6XYN2_9PLEO</name>
<dbReference type="PANTHER" id="PTHR42034:SF1">
    <property type="entry name" value="CONDENSATION DOMAIN-CONTAINING PROTEIN"/>
    <property type="match status" value="1"/>
</dbReference>
<evidence type="ECO:0000313" key="3">
    <source>
        <dbReference type="EMBL" id="KAF2800717.1"/>
    </source>
</evidence>
<keyword evidence="4" id="KW-1185">Reference proteome</keyword>
<dbReference type="GO" id="GO:0016407">
    <property type="term" value="F:acetyltransferase activity"/>
    <property type="evidence" value="ECO:0007669"/>
    <property type="project" value="InterPro"/>
</dbReference>
<evidence type="ECO:0000256" key="1">
    <source>
        <dbReference type="ARBA" id="ARBA00006439"/>
    </source>
</evidence>
<evidence type="ECO:0000313" key="4">
    <source>
        <dbReference type="Proteomes" id="UP000799757"/>
    </source>
</evidence>
<keyword evidence="2" id="KW-0808">Transferase</keyword>
<dbReference type="Gene3D" id="3.30.559.10">
    <property type="entry name" value="Chloramphenicol acetyltransferase-like domain"/>
    <property type="match status" value="1"/>
</dbReference>
<dbReference type="Proteomes" id="UP000799757">
    <property type="component" value="Unassembled WGS sequence"/>
</dbReference>
<dbReference type="PANTHER" id="PTHR42034">
    <property type="entry name" value="CHROMOSOME 7, WHOLE GENOME SHOTGUN SEQUENCE-RELATED"/>
    <property type="match status" value="1"/>
</dbReference>
<dbReference type="InterPro" id="IPR009992">
    <property type="entry name" value="Tri3/Sat12/Sat16/Mac1"/>
</dbReference>
<organism evidence="3 4">
    <name type="scientific">Melanomma pulvis-pyrius CBS 109.77</name>
    <dbReference type="NCBI Taxonomy" id="1314802"/>
    <lineage>
        <taxon>Eukaryota</taxon>
        <taxon>Fungi</taxon>
        <taxon>Dikarya</taxon>
        <taxon>Ascomycota</taxon>
        <taxon>Pezizomycotina</taxon>
        <taxon>Dothideomycetes</taxon>
        <taxon>Pleosporomycetidae</taxon>
        <taxon>Pleosporales</taxon>
        <taxon>Melanommataceae</taxon>
        <taxon>Melanomma</taxon>
    </lineage>
</organism>
<dbReference type="EMBL" id="MU001743">
    <property type="protein sequence ID" value="KAF2800717.1"/>
    <property type="molecule type" value="Genomic_DNA"/>
</dbReference>
<comment type="similarity">
    <text evidence="1">Belongs to the trichothecene O-acetyltransferase family.</text>
</comment>
<dbReference type="AlphaFoldDB" id="A0A6A6XYN2"/>
<dbReference type="GO" id="GO:0043386">
    <property type="term" value="P:mycotoxin biosynthetic process"/>
    <property type="evidence" value="ECO:0007669"/>
    <property type="project" value="InterPro"/>
</dbReference>
<dbReference type="Gene3D" id="3.30.559.30">
    <property type="entry name" value="Nonribosomal peptide synthetase, condensation domain"/>
    <property type="match status" value="1"/>
</dbReference>
<gene>
    <name evidence="3" type="ORF">K505DRAFT_320252</name>
</gene>
<proteinExistence type="inferred from homology"/>
<protein>
    <submittedName>
        <fullName evidence="3">Uncharacterized protein</fullName>
    </submittedName>
</protein>
<accession>A0A6A6XYN2</accession>
<dbReference type="Pfam" id="PF07428">
    <property type="entry name" value="Tri3"/>
    <property type="match status" value="1"/>
</dbReference>
<reference evidence="3" key="1">
    <citation type="journal article" date="2020" name="Stud. Mycol.">
        <title>101 Dothideomycetes genomes: a test case for predicting lifestyles and emergence of pathogens.</title>
        <authorList>
            <person name="Haridas S."/>
            <person name="Albert R."/>
            <person name="Binder M."/>
            <person name="Bloem J."/>
            <person name="Labutti K."/>
            <person name="Salamov A."/>
            <person name="Andreopoulos B."/>
            <person name="Baker S."/>
            <person name="Barry K."/>
            <person name="Bills G."/>
            <person name="Bluhm B."/>
            <person name="Cannon C."/>
            <person name="Castanera R."/>
            <person name="Culley D."/>
            <person name="Daum C."/>
            <person name="Ezra D."/>
            <person name="Gonzalez J."/>
            <person name="Henrissat B."/>
            <person name="Kuo A."/>
            <person name="Liang C."/>
            <person name="Lipzen A."/>
            <person name="Lutzoni F."/>
            <person name="Magnuson J."/>
            <person name="Mondo S."/>
            <person name="Nolan M."/>
            <person name="Ohm R."/>
            <person name="Pangilinan J."/>
            <person name="Park H.-J."/>
            <person name="Ramirez L."/>
            <person name="Alfaro M."/>
            <person name="Sun H."/>
            <person name="Tritt A."/>
            <person name="Yoshinaga Y."/>
            <person name="Zwiers L.-H."/>
            <person name="Turgeon B."/>
            <person name="Goodwin S."/>
            <person name="Spatafora J."/>
            <person name="Crous P."/>
            <person name="Grigoriev I."/>
        </authorList>
    </citation>
    <scope>NUCLEOTIDE SEQUENCE</scope>
    <source>
        <strain evidence="3">CBS 109.77</strain>
    </source>
</reference>
<evidence type="ECO:0000256" key="2">
    <source>
        <dbReference type="ARBA" id="ARBA00022679"/>
    </source>
</evidence>
<sequence>MSTSPHNGFTWTETRPGRWERDIDEAEQFYTSLAKTYEGSGRMFFAITGHISLCIPVPEDKTIQDQERRVEDALRKAWIRLRYDHPTIGGWVEYDENQRKCVKVYETFLNDEQQKSWLDNTFHFISTEVTGAEWCNSDPPTPKLPTLFVISPPTLARDENKIVQRDLIFRSPHDIIDGIGTLQLFNNLCRHASEAYYLQSSYEIPLFGSEVANLSPPFRVAANLPSAPTQTQKVLFDETTSYNASCRQDCKLMGVTFKDGAILPGKHQRVSLTLSKVQTTKLLQACRRLGASLTHAFHTAIAMSIRDMQKRTEDARPMRYINYCLINERGRCAPPFSAPSHAAAVYHSVSGKSLVVDLIVPGTTNSEGKMNTNEKEFKRILKDIKHFYYEMQHGSDRLPLIPLNWTLVTPPYPIHSGSAIIPPVPRPNSLPSVSISSMGVIENIIAPKHGLFELHNPWVTGEELGTGLGVFLGTWGGQLCLSAAYNAAWHDDKEVLEYLKNCMSIVLKCVEQEDL</sequence>